<dbReference type="RefSeq" id="WP_386373117.1">
    <property type="nucleotide sequence ID" value="NZ_JBHUMP010000005.1"/>
</dbReference>
<evidence type="ECO:0000259" key="1">
    <source>
        <dbReference type="PROSITE" id="PS50995"/>
    </source>
</evidence>
<dbReference type="SUPFAM" id="SSF46785">
    <property type="entry name" value="Winged helix' DNA-binding domain"/>
    <property type="match status" value="1"/>
</dbReference>
<accession>A0ABW5U2S5</accession>
<dbReference type="EMBL" id="JBHUMP010000005">
    <property type="protein sequence ID" value="MFD2739466.1"/>
    <property type="molecule type" value="Genomic_DNA"/>
</dbReference>
<sequence length="146" mass="17276">MSVDDDIEMKDFLPYLLNQAGEEISMEFQRVYKERYGMLRTDWRVLFHLGRYGDLISSEIVRRSKLHKTKVSRAVSRLETKRFLVRREVPQDRRQEVLSLTPAGRAAYRDLSVVAQEYNQRLWQGIDPEDRARITRFLADLAKLEG</sequence>
<dbReference type="PANTHER" id="PTHR33164:SF57">
    <property type="entry name" value="MARR-FAMILY TRANSCRIPTIONAL REGULATOR"/>
    <property type="match status" value="1"/>
</dbReference>
<evidence type="ECO:0000313" key="3">
    <source>
        <dbReference type="Proteomes" id="UP001597474"/>
    </source>
</evidence>
<dbReference type="SMART" id="SM00347">
    <property type="entry name" value="HTH_MARR"/>
    <property type="match status" value="1"/>
</dbReference>
<comment type="caution">
    <text evidence="2">The sequence shown here is derived from an EMBL/GenBank/DDBJ whole genome shotgun (WGS) entry which is preliminary data.</text>
</comment>
<proteinExistence type="predicted"/>
<name>A0ABW5U2S5_9RHOB</name>
<evidence type="ECO:0000313" key="2">
    <source>
        <dbReference type="EMBL" id="MFD2739466.1"/>
    </source>
</evidence>
<dbReference type="Gene3D" id="1.10.10.10">
    <property type="entry name" value="Winged helix-like DNA-binding domain superfamily/Winged helix DNA-binding domain"/>
    <property type="match status" value="1"/>
</dbReference>
<dbReference type="InterPro" id="IPR000835">
    <property type="entry name" value="HTH_MarR-typ"/>
</dbReference>
<reference evidence="3" key="1">
    <citation type="journal article" date="2019" name="Int. J. Syst. Evol. Microbiol.">
        <title>The Global Catalogue of Microorganisms (GCM) 10K type strain sequencing project: providing services to taxonomists for standard genome sequencing and annotation.</title>
        <authorList>
            <consortium name="The Broad Institute Genomics Platform"/>
            <consortium name="The Broad Institute Genome Sequencing Center for Infectious Disease"/>
            <person name="Wu L."/>
            <person name="Ma J."/>
        </authorList>
    </citation>
    <scope>NUCLEOTIDE SEQUENCE [LARGE SCALE GENOMIC DNA]</scope>
    <source>
        <strain evidence="3">TISTR 2562</strain>
    </source>
</reference>
<dbReference type="PANTHER" id="PTHR33164">
    <property type="entry name" value="TRANSCRIPTIONAL REGULATOR, MARR FAMILY"/>
    <property type="match status" value="1"/>
</dbReference>
<dbReference type="Proteomes" id="UP001597474">
    <property type="component" value="Unassembled WGS sequence"/>
</dbReference>
<dbReference type="InterPro" id="IPR036388">
    <property type="entry name" value="WH-like_DNA-bd_sf"/>
</dbReference>
<dbReference type="Pfam" id="PF12802">
    <property type="entry name" value="MarR_2"/>
    <property type="match status" value="1"/>
</dbReference>
<keyword evidence="3" id="KW-1185">Reference proteome</keyword>
<organism evidence="2 3">
    <name type="scientific">Sulfitobacter aestuarii</name>
    <dbReference type="NCBI Taxonomy" id="2161676"/>
    <lineage>
        <taxon>Bacteria</taxon>
        <taxon>Pseudomonadati</taxon>
        <taxon>Pseudomonadota</taxon>
        <taxon>Alphaproteobacteria</taxon>
        <taxon>Rhodobacterales</taxon>
        <taxon>Roseobacteraceae</taxon>
        <taxon>Sulfitobacter</taxon>
    </lineage>
</organism>
<dbReference type="InterPro" id="IPR036390">
    <property type="entry name" value="WH_DNA-bd_sf"/>
</dbReference>
<gene>
    <name evidence="2" type="ORF">ACFSUD_07805</name>
</gene>
<feature type="domain" description="HTH marR-type" evidence="1">
    <location>
        <begin position="10"/>
        <end position="143"/>
    </location>
</feature>
<dbReference type="PROSITE" id="PS50995">
    <property type="entry name" value="HTH_MARR_2"/>
    <property type="match status" value="1"/>
</dbReference>
<dbReference type="InterPro" id="IPR039422">
    <property type="entry name" value="MarR/SlyA-like"/>
</dbReference>
<protein>
    <submittedName>
        <fullName evidence="2">MarR family winged helix-turn-helix transcriptional regulator</fullName>
    </submittedName>
</protein>